<name>A0A2Z6AVV7_9BACT</name>
<proteinExistence type="predicted"/>
<protein>
    <submittedName>
        <fullName evidence="2">Uncharacterized protein</fullName>
    </submittedName>
</protein>
<evidence type="ECO:0000256" key="1">
    <source>
        <dbReference type="SAM" id="SignalP"/>
    </source>
</evidence>
<feature type="signal peptide" evidence="1">
    <location>
        <begin position="1"/>
        <end position="22"/>
    </location>
</feature>
<dbReference type="PROSITE" id="PS51257">
    <property type="entry name" value="PROKAR_LIPOPROTEIN"/>
    <property type="match status" value="1"/>
</dbReference>
<dbReference type="Proteomes" id="UP000269883">
    <property type="component" value="Chromosome"/>
</dbReference>
<dbReference type="AlphaFoldDB" id="A0A2Z6AVV7"/>
<reference evidence="2 3" key="1">
    <citation type="journal article" date="2018" name="Sci. Adv.">
        <title>Multi-heme cytochromes provide a pathway for survival in energy-limited environments.</title>
        <authorList>
            <person name="Deng X."/>
            <person name="Dohmae N."/>
            <person name="Nealson K.H."/>
            <person name="Hashimoto K."/>
            <person name="Okamoto A."/>
        </authorList>
    </citation>
    <scope>NUCLEOTIDE SEQUENCE [LARGE SCALE GENOMIC DNA]</scope>
    <source>
        <strain evidence="2 3">IS5</strain>
    </source>
</reference>
<accession>A0A2Z6AVV7</accession>
<evidence type="ECO:0000313" key="3">
    <source>
        <dbReference type="Proteomes" id="UP000269883"/>
    </source>
</evidence>
<organism evidence="2 3">
    <name type="scientific">Desulfovibrio ferrophilus</name>
    <dbReference type="NCBI Taxonomy" id="241368"/>
    <lineage>
        <taxon>Bacteria</taxon>
        <taxon>Pseudomonadati</taxon>
        <taxon>Thermodesulfobacteriota</taxon>
        <taxon>Desulfovibrionia</taxon>
        <taxon>Desulfovibrionales</taxon>
        <taxon>Desulfovibrionaceae</taxon>
        <taxon>Desulfovibrio</taxon>
    </lineage>
</organism>
<dbReference type="EMBL" id="AP017378">
    <property type="protein sequence ID" value="BBD07350.1"/>
    <property type="molecule type" value="Genomic_DNA"/>
</dbReference>
<keyword evidence="1" id="KW-0732">Signal</keyword>
<dbReference type="OrthoDB" id="5471962at2"/>
<sequence length="104" mass="11275">MMNLRNLCAVIVIALLLGCAQAPDIPGLYHAQNGDAVVRLTLGEDGKGLWSTEDDDVPLTWEIKKGEVWLHTKSGGVLPGKIGDDGVIRLELPSVGNLEFRQVR</sequence>
<dbReference type="RefSeq" id="WP_126376531.1">
    <property type="nucleotide sequence ID" value="NZ_AP017378.1"/>
</dbReference>
<keyword evidence="3" id="KW-1185">Reference proteome</keyword>
<gene>
    <name evidence="2" type="ORF">DFE_0624</name>
</gene>
<feature type="chain" id="PRO_5016337069" evidence="1">
    <location>
        <begin position="23"/>
        <end position="104"/>
    </location>
</feature>
<dbReference type="KEGG" id="dfl:DFE_0624"/>
<evidence type="ECO:0000313" key="2">
    <source>
        <dbReference type="EMBL" id="BBD07350.1"/>
    </source>
</evidence>